<sequence>MISFFQNIRRKIKTKSYRFTIYDIALFGVLLAIYVLASVFERYVFAGTFKIGITYAIFIVFGLALGPFKGAFLGVLCDTISQIIHGIGTWMIEYAIIPVLISFISGFFIQLILKRNNWNWIVGYIILTIVTIIFTVILIVYGHKLPINEHALKTKKIIPWKTAMTIGIIGIVFIWISSLIFSIINVTTKKVKVKANVSLLFSILILVFLVLIISRWLWGPFAYINYRNRFRAANWDYGTYFPIFMIPIIFKSLLEIPIYSIVIFSIYPILLLIRQKIHFHSNKIHTF</sequence>
<feature type="transmembrane region" description="Helical" evidence="1">
    <location>
        <begin position="52"/>
        <end position="77"/>
    </location>
</feature>
<dbReference type="GeneID" id="94493297"/>
<feature type="transmembrane region" description="Helical" evidence="1">
    <location>
        <begin position="21"/>
        <end position="40"/>
    </location>
</feature>
<feature type="transmembrane region" description="Helical" evidence="1">
    <location>
        <begin position="230"/>
        <end position="250"/>
    </location>
</feature>
<dbReference type="EMBL" id="CP137845">
    <property type="protein sequence ID" value="WPB54000.1"/>
    <property type="molecule type" value="Genomic_DNA"/>
</dbReference>
<keyword evidence="1" id="KW-1133">Transmembrane helix</keyword>
<feature type="transmembrane region" description="Helical" evidence="1">
    <location>
        <begin position="89"/>
        <end position="112"/>
    </location>
</feature>
<dbReference type="Proteomes" id="UP001303601">
    <property type="component" value="Chromosome"/>
</dbReference>
<keyword evidence="1" id="KW-0472">Membrane</keyword>
<dbReference type="RefSeq" id="WP_140031388.1">
    <property type="nucleotide sequence ID" value="NZ_AP027305.1"/>
</dbReference>
<evidence type="ECO:0000256" key="1">
    <source>
        <dbReference type="SAM" id="Phobius"/>
    </source>
</evidence>
<feature type="transmembrane region" description="Helical" evidence="1">
    <location>
        <begin position="118"/>
        <end position="141"/>
    </location>
</feature>
<evidence type="ECO:0000313" key="2">
    <source>
        <dbReference type="EMBL" id="WPB54000.1"/>
    </source>
</evidence>
<reference evidence="2" key="1">
    <citation type="submission" date="2023-11" db="EMBL/GenBank/DDBJ databases">
        <title>Completed genome sequence of Mycoplasma equirhinis type strain M432/72.</title>
        <authorList>
            <person name="Spergser J."/>
        </authorList>
    </citation>
    <scope>NUCLEOTIDE SEQUENCE [LARGE SCALE GENOMIC DNA]</scope>
    <source>
        <strain evidence="2">M432/72</strain>
    </source>
</reference>
<proteinExistence type="predicted"/>
<keyword evidence="3" id="KW-1185">Reference proteome</keyword>
<dbReference type="Gene3D" id="1.10.1760.20">
    <property type="match status" value="1"/>
</dbReference>
<accession>A0ABZ0PAV3</accession>
<dbReference type="Pfam" id="PF12822">
    <property type="entry name" value="ECF_trnsprt"/>
    <property type="match status" value="1"/>
</dbReference>
<organism evidence="2 3">
    <name type="scientific">Metamycoplasma equirhinis</name>
    <dbReference type="NCBI Taxonomy" id="92402"/>
    <lineage>
        <taxon>Bacteria</taxon>
        <taxon>Bacillati</taxon>
        <taxon>Mycoplasmatota</taxon>
        <taxon>Mycoplasmoidales</taxon>
        <taxon>Metamycoplasmataceae</taxon>
        <taxon>Metamycoplasma</taxon>
    </lineage>
</organism>
<name>A0ABZ0PAV3_9BACT</name>
<feature type="transmembrane region" description="Helical" evidence="1">
    <location>
        <begin position="196"/>
        <end position="218"/>
    </location>
</feature>
<protein>
    <submittedName>
        <fullName evidence="2">ECF transporter S component</fullName>
    </submittedName>
</protein>
<gene>
    <name evidence="2" type="ORF">R9B83_00260</name>
</gene>
<feature type="transmembrane region" description="Helical" evidence="1">
    <location>
        <begin position="162"/>
        <end position="184"/>
    </location>
</feature>
<keyword evidence="1" id="KW-0812">Transmembrane</keyword>
<evidence type="ECO:0000313" key="3">
    <source>
        <dbReference type="Proteomes" id="UP001303601"/>
    </source>
</evidence>
<dbReference type="InterPro" id="IPR024529">
    <property type="entry name" value="ECF_trnsprt_substrate-spec"/>
</dbReference>